<protein>
    <submittedName>
        <fullName evidence="2">PorT family protein</fullName>
    </submittedName>
</protein>
<organism evidence="2 3">
    <name type="scientific">Hymenobacter busanensis</name>
    <dbReference type="NCBI Taxonomy" id="2607656"/>
    <lineage>
        <taxon>Bacteria</taxon>
        <taxon>Pseudomonadati</taxon>
        <taxon>Bacteroidota</taxon>
        <taxon>Cytophagia</taxon>
        <taxon>Cytophagales</taxon>
        <taxon>Hymenobacteraceae</taxon>
        <taxon>Hymenobacter</taxon>
    </lineage>
</organism>
<evidence type="ECO:0000259" key="1">
    <source>
        <dbReference type="Pfam" id="PF13568"/>
    </source>
</evidence>
<keyword evidence="3" id="KW-1185">Reference proteome</keyword>
<evidence type="ECO:0000313" key="3">
    <source>
        <dbReference type="Proteomes" id="UP000326380"/>
    </source>
</evidence>
<dbReference type="EMBL" id="VTWU01000005">
    <property type="protein sequence ID" value="KAA9331608.1"/>
    <property type="molecule type" value="Genomic_DNA"/>
</dbReference>
<dbReference type="AlphaFoldDB" id="A0A7L4ZZ17"/>
<comment type="caution">
    <text evidence="2">The sequence shown here is derived from an EMBL/GenBank/DDBJ whole genome shotgun (WGS) entry which is preliminary data.</text>
</comment>
<gene>
    <name evidence="2" type="ORF">F0P96_15355</name>
</gene>
<sequence>MKKTLLAAAALCAAFAATSSAQAQGIRFGVKAGVNYSNLAGDLTDEDRYESKIGPHAGVLANFDVTGDGFFSIQPEVLYSQKGFQYNDTEFTIGNTKYKYSGKVNYNYIDVPIMLKINADGPFFEIGPQVGYLLSVSDNVKSTVNGQTTTNTSTYNNLDNVQRTELGYVAGVGYQASSGPMIGLRYNGGLSKYGKDNAPNNDFNNARNSAFQLYVGYLFGGK</sequence>
<dbReference type="RefSeq" id="WP_151079788.1">
    <property type="nucleotide sequence ID" value="NZ_CP047647.1"/>
</dbReference>
<proteinExistence type="predicted"/>
<evidence type="ECO:0000313" key="2">
    <source>
        <dbReference type="EMBL" id="KAA9331608.1"/>
    </source>
</evidence>
<dbReference type="Proteomes" id="UP000326380">
    <property type="component" value="Unassembled WGS sequence"/>
</dbReference>
<dbReference type="Pfam" id="PF13568">
    <property type="entry name" value="OMP_b-brl_2"/>
    <property type="match status" value="1"/>
</dbReference>
<name>A0A7L4ZZ17_9BACT</name>
<feature type="domain" description="Outer membrane protein beta-barrel" evidence="1">
    <location>
        <begin position="22"/>
        <end position="191"/>
    </location>
</feature>
<accession>A0A7L4ZZ17</accession>
<dbReference type="InterPro" id="IPR025665">
    <property type="entry name" value="Beta-barrel_OMP_2"/>
</dbReference>
<reference evidence="2 3" key="1">
    <citation type="submission" date="2019-09" db="EMBL/GenBank/DDBJ databases">
        <title>Genome sequence of Hymenobacter sp. M3.</title>
        <authorList>
            <person name="Srinivasan S."/>
        </authorList>
    </citation>
    <scope>NUCLEOTIDE SEQUENCE [LARGE SCALE GENOMIC DNA]</scope>
    <source>
        <strain evidence="2 3">M3</strain>
    </source>
</reference>